<dbReference type="EMBL" id="CABFMQ020000035">
    <property type="protein sequence ID" value="VTZ49011.1"/>
    <property type="molecule type" value="Genomic_DNA"/>
</dbReference>
<dbReference type="AlphaFoldDB" id="A0A8B6M1W2"/>
<keyword evidence="2" id="KW-1185">Reference proteome</keyword>
<accession>A0A8B6M1W2</accession>
<dbReference type="Proteomes" id="UP000485880">
    <property type="component" value="Unassembled WGS sequence"/>
</dbReference>
<name>A0A8B6M1W2_METTU</name>
<protein>
    <submittedName>
        <fullName evidence="1">Uncharacterized protein</fullName>
    </submittedName>
</protein>
<comment type="caution">
    <text evidence="1">The sequence shown here is derived from an EMBL/GenBank/DDBJ whole genome shotgun (WGS) entry which is preliminary data.</text>
</comment>
<sequence>MSLWLFKVPGRGAAPITAIAKTNSYADGRPAELMRSMRTESAGGSPPVLEDLWGDECVWRLLRLYKLYGHRLRPIARRPQSG</sequence>
<gene>
    <name evidence="1" type="ORF">MPC4_130032</name>
</gene>
<evidence type="ECO:0000313" key="1">
    <source>
        <dbReference type="EMBL" id="VTZ49011.1"/>
    </source>
</evidence>
<organism evidence="1 2">
    <name type="scientific">Methylocella tundrae</name>
    <dbReference type="NCBI Taxonomy" id="227605"/>
    <lineage>
        <taxon>Bacteria</taxon>
        <taxon>Pseudomonadati</taxon>
        <taxon>Pseudomonadota</taxon>
        <taxon>Alphaproteobacteria</taxon>
        <taxon>Hyphomicrobiales</taxon>
        <taxon>Beijerinckiaceae</taxon>
        <taxon>Methylocella</taxon>
    </lineage>
</organism>
<reference evidence="1 2" key="1">
    <citation type="submission" date="2019-05" db="EMBL/GenBank/DDBJ databases">
        <authorList>
            <person name="Farhan Ul Haque M."/>
        </authorList>
    </citation>
    <scope>NUCLEOTIDE SEQUENCE [LARGE SCALE GENOMIC DNA]</scope>
    <source>
        <strain evidence="1">2</strain>
    </source>
</reference>
<evidence type="ECO:0000313" key="2">
    <source>
        <dbReference type="Proteomes" id="UP000485880"/>
    </source>
</evidence>
<proteinExistence type="predicted"/>